<feature type="domain" description="Peptidase A1" evidence="9">
    <location>
        <begin position="179"/>
        <end position="489"/>
    </location>
</feature>
<evidence type="ECO:0000256" key="6">
    <source>
        <dbReference type="RuleBase" id="RU000454"/>
    </source>
</evidence>
<evidence type="ECO:0000313" key="11">
    <source>
        <dbReference type="Proteomes" id="UP000310066"/>
    </source>
</evidence>
<gene>
    <name evidence="10" type="ORF">B0A54_13447</name>
</gene>
<accession>A0A4U0UIC9</accession>
<keyword evidence="3 6" id="KW-0064">Aspartyl protease</keyword>
<keyword evidence="2 6" id="KW-0645">Protease</keyword>
<dbReference type="OrthoDB" id="2747330at2759"/>
<dbReference type="InterPro" id="IPR021109">
    <property type="entry name" value="Peptidase_aspartic_dom_sf"/>
</dbReference>
<dbReference type="GO" id="GO:0004190">
    <property type="term" value="F:aspartic-type endopeptidase activity"/>
    <property type="evidence" value="ECO:0007669"/>
    <property type="project" value="UniProtKB-KW"/>
</dbReference>
<dbReference type="InterPro" id="IPR001461">
    <property type="entry name" value="Aspartic_peptidase_A1"/>
</dbReference>
<evidence type="ECO:0000256" key="3">
    <source>
        <dbReference type="ARBA" id="ARBA00022750"/>
    </source>
</evidence>
<evidence type="ECO:0000256" key="8">
    <source>
        <dbReference type="SAM" id="SignalP"/>
    </source>
</evidence>
<dbReference type="Gene3D" id="2.40.70.10">
    <property type="entry name" value="Acid Proteases"/>
    <property type="match status" value="2"/>
</dbReference>
<dbReference type="InterPro" id="IPR034163">
    <property type="entry name" value="Aspergillopepsin-like_cat_dom"/>
</dbReference>
<evidence type="ECO:0000256" key="2">
    <source>
        <dbReference type="ARBA" id="ARBA00022670"/>
    </source>
</evidence>
<keyword evidence="8" id="KW-0732">Signal</keyword>
<feature type="chain" id="PRO_5020422408" description="Peptidase A1 domain-containing protein" evidence="8">
    <location>
        <begin position="21"/>
        <end position="492"/>
    </location>
</feature>
<feature type="compositionally biased region" description="Low complexity" evidence="7">
    <location>
        <begin position="79"/>
        <end position="97"/>
    </location>
</feature>
<dbReference type="EMBL" id="NAJP01000070">
    <property type="protein sequence ID" value="TKA35368.1"/>
    <property type="molecule type" value="Genomic_DNA"/>
</dbReference>
<dbReference type="FunFam" id="2.40.70.10:FF:000026">
    <property type="entry name" value="Endothiapepsin"/>
    <property type="match status" value="1"/>
</dbReference>
<feature type="active site" evidence="5">
    <location>
        <position position="195"/>
    </location>
</feature>
<dbReference type="AlphaFoldDB" id="A0A4U0UIC9"/>
<feature type="compositionally biased region" description="Polar residues" evidence="7">
    <location>
        <begin position="162"/>
        <end position="178"/>
    </location>
</feature>
<evidence type="ECO:0000256" key="4">
    <source>
        <dbReference type="ARBA" id="ARBA00022801"/>
    </source>
</evidence>
<evidence type="ECO:0000256" key="5">
    <source>
        <dbReference type="PIRSR" id="PIRSR601461-1"/>
    </source>
</evidence>
<dbReference type="Pfam" id="PF00026">
    <property type="entry name" value="Asp"/>
    <property type="match status" value="1"/>
</dbReference>
<feature type="region of interest" description="Disordered" evidence="7">
    <location>
        <begin position="78"/>
        <end position="106"/>
    </location>
</feature>
<feature type="region of interest" description="Disordered" evidence="7">
    <location>
        <begin position="159"/>
        <end position="179"/>
    </location>
</feature>
<evidence type="ECO:0000313" key="10">
    <source>
        <dbReference type="EMBL" id="TKA35368.1"/>
    </source>
</evidence>
<sequence length="492" mass="50486">MLHATTTFAILAILAACALAAPFPFQDVNHVPSTFKFDVKPRHSGSRTPLQELVYTYAKYGWQIIIVDPFNPFSIVDGSSSSSDPAPAATTSSAAPTETGSMDAASSSSDVAIVTTVTAIVSVTASSPSPATFTAPPASSATSASSVATSISAVQSATTSANGETAQVTASPEQNDSEYLSPVTIGGQALTLDFDTGSADLWVFSNSLPSSDSAGHVTFDPSKSPTFTPYSGATWQIAYGDGSSATGSVGFDSVTIGGVTVAHQAVELADNLSGAFVQDTQNDGLLGLGFSTINTIQPQRQKTFFENIMPSLALPVFTANLQADASGTYTFGAIDTAQYSGPIHYTPIDSSAGFWQFTSPSYTIGSNGASVPCTTCSPAIADTGTSLVLLDDDVVSAYYAQVNGASQDQSQGGWVFPCSASLPDFGVAIGSGYTAMLTGQDVMYESLGGGVCFGGLQSNAGQGVQIFGDVLLRHYFAVFDGGAKRFGLAKKA</sequence>
<reference evidence="10 11" key="1">
    <citation type="submission" date="2017-03" db="EMBL/GenBank/DDBJ databases">
        <title>Genomes of endolithic fungi from Antarctica.</title>
        <authorList>
            <person name="Coleine C."/>
            <person name="Masonjones S."/>
            <person name="Stajich J.E."/>
        </authorList>
    </citation>
    <scope>NUCLEOTIDE SEQUENCE [LARGE SCALE GENOMIC DNA]</scope>
    <source>
        <strain evidence="10 11">CCFEE 5311</strain>
    </source>
</reference>
<protein>
    <recommendedName>
        <fullName evidence="9">Peptidase A1 domain-containing protein</fullName>
    </recommendedName>
</protein>
<dbReference type="InterPro" id="IPR033121">
    <property type="entry name" value="PEPTIDASE_A1"/>
</dbReference>
<feature type="active site" evidence="5">
    <location>
        <position position="382"/>
    </location>
</feature>
<dbReference type="GO" id="GO:0006508">
    <property type="term" value="P:proteolysis"/>
    <property type="evidence" value="ECO:0007669"/>
    <property type="project" value="UniProtKB-KW"/>
</dbReference>
<dbReference type="SUPFAM" id="SSF50630">
    <property type="entry name" value="Acid proteases"/>
    <property type="match status" value="1"/>
</dbReference>
<dbReference type="PROSITE" id="PS51767">
    <property type="entry name" value="PEPTIDASE_A1"/>
    <property type="match status" value="1"/>
</dbReference>
<dbReference type="PRINTS" id="PR00792">
    <property type="entry name" value="PEPSIN"/>
</dbReference>
<proteinExistence type="inferred from homology"/>
<dbReference type="PANTHER" id="PTHR47966:SF1">
    <property type="entry name" value="ASPARTYL PROTEINASE"/>
    <property type="match status" value="1"/>
</dbReference>
<comment type="caution">
    <text evidence="10">The sequence shown here is derived from an EMBL/GenBank/DDBJ whole genome shotgun (WGS) entry which is preliminary data.</text>
</comment>
<evidence type="ECO:0000256" key="1">
    <source>
        <dbReference type="ARBA" id="ARBA00007447"/>
    </source>
</evidence>
<name>A0A4U0UIC9_9PEZI</name>
<keyword evidence="4 6" id="KW-0378">Hydrolase</keyword>
<dbReference type="Proteomes" id="UP000310066">
    <property type="component" value="Unassembled WGS sequence"/>
</dbReference>
<dbReference type="PROSITE" id="PS00141">
    <property type="entry name" value="ASP_PROTEASE"/>
    <property type="match status" value="2"/>
</dbReference>
<dbReference type="PANTHER" id="PTHR47966">
    <property type="entry name" value="BETA-SITE APP-CLEAVING ENZYME, ISOFORM A-RELATED"/>
    <property type="match status" value="1"/>
</dbReference>
<comment type="similarity">
    <text evidence="1 6">Belongs to the peptidase A1 family.</text>
</comment>
<evidence type="ECO:0000259" key="9">
    <source>
        <dbReference type="PROSITE" id="PS51767"/>
    </source>
</evidence>
<evidence type="ECO:0000256" key="7">
    <source>
        <dbReference type="SAM" id="MobiDB-lite"/>
    </source>
</evidence>
<dbReference type="STRING" id="329885.A0A4U0UIC9"/>
<dbReference type="CDD" id="cd06097">
    <property type="entry name" value="Aspergillopepsin_like"/>
    <property type="match status" value="1"/>
</dbReference>
<dbReference type="InterPro" id="IPR001969">
    <property type="entry name" value="Aspartic_peptidase_AS"/>
</dbReference>
<organism evidence="10 11">
    <name type="scientific">Friedmanniomyces endolithicus</name>
    <dbReference type="NCBI Taxonomy" id="329885"/>
    <lineage>
        <taxon>Eukaryota</taxon>
        <taxon>Fungi</taxon>
        <taxon>Dikarya</taxon>
        <taxon>Ascomycota</taxon>
        <taxon>Pezizomycotina</taxon>
        <taxon>Dothideomycetes</taxon>
        <taxon>Dothideomycetidae</taxon>
        <taxon>Mycosphaerellales</taxon>
        <taxon>Teratosphaeriaceae</taxon>
        <taxon>Friedmanniomyces</taxon>
    </lineage>
</organism>
<feature type="signal peptide" evidence="8">
    <location>
        <begin position="1"/>
        <end position="20"/>
    </location>
</feature>